<keyword evidence="8" id="KW-0406">Ion transport</keyword>
<evidence type="ECO:0000313" key="12">
    <source>
        <dbReference type="EMBL" id="KGF98493.1"/>
    </source>
</evidence>
<dbReference type="STRING" id="74545.EU96_0456"/>
<evidence type="ECO:0000256" key="8">
    <source>
        <dbReference type="ARBA" id="ARBA00023065"/>
    </source>
</evidence>
<dbReference type="InterPro" id="IPR027417">
    <property type="entry name" value="P-loop_NTPase"/>
</dbReference>
<dbReference type="Pfam" id="PF00005">
    <property type="entry name" value="ABC_tran"/>
    <property type="match status" value="1"/>
</dbReference>
<name>A0A0A2ADJ6_PROMR</name>
<keyword evidence="7" id="KW-0408">Iron</keyword>
<evidence type="ECO:0000256" key="3">
    <source>
        <dbReference type="ARBA" id="ARBA00022475"/>
    </source>
</evidence>
<dbReference type="GO" id="GO:0015408">
    <property type="term" value="F:ABC-type ferric iron transporter activity"/>
    <property type="evidence" value="ECO:0007669"/>
    <property type="project" value="InterPro"/>
</dbReference>
<comment type="caution">
    <text evidence="12">The sequence shown here is derived from an EMBL/GenBank/DDBJ whole genome shotgun (WGS) entry which is preliminary data.</text>
</comment>
<accession>A0A0A2ADJ6</accession>
<dbReference type="GO" id="GO:0015418">
    <property type="term" value="F:ABC-type quaternary ammonium compound transporting activity"/>
    <property type="evidence" value="ECO:0007669"/>
    <property type="project" value="UniProtKB-EC"/>
</dbReference>
<evidence type="ECO:0000256" key="7">
    <source>
        <dbReference type="ARBA" id="ARBA00023004"/>
    </source>
</evidence>
<evidence type="ECO:0000256" key="6">
    <source>
        <dbReference type="ARBA" id="ARBA00022840"/>
    </source>
</evidence>
<evidence type="ECO:0000256" key="10">
    <source>
        <dbReference type="ARBA" id="ARBA00066388"/>
    </source>
</evidence>
<dbReference type="GO" id="GO:0016887">
    <property type="term" value="F:ATP hydrolysis activity"/>
    <property type="evidence" value="ECO:0007669"/>
    <property type="project" value="InterPro"/>
</dbReference>
<sequence length="360" mass="40446">MCLKKKNFVKNDALIIDDLHHKYDKREYSNWILNEINLKIKNGELLGLLGPSGCGKTTLLRLIAGFEYPSKGSISLNDKEISSRKNFLNPEKRNIGMVFQDYALFPHLTVMENVMFGLKNKKDRSRVDYLLKVVGLDSFVGRYPHELSGGQKQRLAIARALAPGTNFILLDEPFCSLDMHVKLKLRSELPNILRGCNASGLMVTHDPEEAMSICDKVAVMNEGKIHQIDTPINLLNNPKTIFVSSFILGNNIINLKKNGNTLLSCLGEINSSGLLKNTHIKIMSISPKFISIKKSESGNANVISKEFLGEFLIYKVSINNNILRVRTNINNLLNNGDKCSLSINKNSYYFLYPGAHKVYI</sequence>
<evidence type="ECO:0000259" key="11">
    <source>
        <dbReference type="PROSITE" id="PS50893"/>
    </source>
</evidence>
<dbReference type="InterPro" id="IPR050093">
    <property type="entry name" value="ABC_SmlMolc_Importer"/>
</dbReference>
<dbReference type="PROSITE" id="PS00211">
    <property type="entry name" value="ABC_TRANSPORTER_1"/>
    <property type="match status" value="1"/>
</dbReference>
<keyword evidence="4" id="KW-0410">Iron transport</keyword>
<evidence type="ECO:0000256" key="4">
    <source>
        <dbReference type="ARBA" id="ARBA00022496"/>
    </source>
</evidence>
<dbReference type="InterPro" id="IPR008995">
    <property type="entry name" value="Mo/tungstate-bd_C_term_dom"/>
</dbReference>
<dbReference type="InterPro" id="IPR015853">
    <property type="entry name" value="ABC_transpr_FbpC"/>
</dbReference>
<reference evidence="13" key="1">
    <citation type="journal article" date="2014" name="Sci. Data">
        <title>Genomes of diverse isolates of the marine cyanobacterium Prochlorococcus.</title>
        <authorList>
            <person name="Biller S."/>
            <person name="Berube P."/>
            <person name="Thompson J."/>
            <person name="Kelly L."/>
            <person name="Roggensack S."/>
            <person name="Awad L."/>
            <person name="Roache-Johnson K."/>
            <person name="Ding H."/>
            <person name="Giovannoni S.J."/>
            <person name="Moore L.R."/>
            <person name="Chisholm S.W."/>
        </authorList>
    </citation>
    <scope>NUCLEOTIDE SEQUENCE [LARGE SCALE GENOMIC DNA]</scope>
    <source>
        <strain evidence="13">MIT 9302</strain>
    </source>
</reference>
<dbReference type="AlphaFoldDB" id="A0A0A2ADJ6"/>
<organism evidence="12 13">
    <name type="scientific">Prochlorococcus marinus str. MIT 9302</name>
    <dbReference type="NCBI Taxonomy" id="74545"/>
    <lineage>
        <taxon>Bacteria</taxon>
        <taxon>Bacillati</taxon>
        <taxon>Cyanobacteriota</taxon>
        <taxon>Cyanophyceae</taxon>
        <taxon>Synechococcales</taxon>
        <taxon>Prochlorococcaceae</taxon>
        <taxon>Prochlorococcus</taxon>
    </lineage>
</organism>
<keyword evidence="3" id="KW-1003">Cell membrane</keyword>
<dbReference type="SUPFAM" id="SSF50331">
    <property type="entry name" value="MOP-like"/>
    <property type="match status" value="1"/>
</dbReference>
<dbReference type="InterPro" id="IPR003439">
    <property type="entry name" value="ABC_transporter-like_ATP-bd"/>
</dbReference>
<dbReference type="InterPro" id="IPR017871">
    <property type="entry name" value="ABC_transporter-like_CS"/>
</dbReference>
<dbReference type="FunFam" id="3.40.50.300:FF:000425">
    <property type="entry name" value="Probable ABC transporter, ATP-binding subunit"/>
    <property type="match status" value="1"/>
</dbReference>
<dbReference type="PANTHER" id="PTHR42781">
    <property type="entry name" value="SPERMIDINE/PUTRESCINE IMPORT ATP-BINDING PROTEIN POTA"/>
    <property type="match status" value="1"/>
</dbReference>
<dbReference type="Gene3D" id="3.40.50.300">
    <property type="entry name" value="P-loop containing nucleotide triphosphate hydrolases"/>
    <property type="match status" value="1"/>
</dbReference>
<proteinExistence type="predicted"/>
<dbReference type="CDD" id="cd03259">
    <property type="entry name" value="ABC_Carb_Solutes_like"/>
    <property type="match status" value="1"/>
</dbReference>
<evidence type="ECO:0000256" key="1">
    <source>
        <dbReference type="ARBA" id="ARBA00004417"/>
    </source>
</evidence>
<dbReference type="GO" id="GO:0005524">
    <property type="term" value="F:ATP binding"/>
    <property type="evidence" value="ECO:0007669"/>
    <property type="project" value="UniProtKB-KW"/>
</dbReference>
<evidence type="ECO:0000256" key="5">
    <source>
        <dbReference type="ARBA" id="ARBA00022741"/>
    </source>
</evidence>
<dbReference type="GO" id="GO:0005886">
    <property type="term" value="C:plasma membrane"/>
    <property type="evidence" value="ECO:0007669"/>
    <property type="project" value="UniProtKB-SubCell"/>
</dbReference>
<dbReference type="SUPFAM" id="SSF52540">
    <property type="entry name" value="P-loop containing nucleoside triphosphate hydrolases"/>
    <property type="match status" value="1"/>
</dbReference>
<dbReference type="PANTHER" id="PTHR42781:SF4">
    <property type="entry name" value="SPERMIDINE_PUTRESCINE IMPORT ATP-BINDING PROTEIN POTA"/>
    <property type="match status" value="1"/>
</dbReference>
<dbReference type="Proteomes" id="UP000030445">
    <property type="component" value="Unassembled WGS sequence"/>
</dbReference>
<dbReference type="eggNOG" id="COG3842">
    <property type="taxonomic scope" value="Bacteria"/>
</dbReference>
<evidence type="ECO:0000256" key="2">
    <source>
        <dbReference type="ARBA" id="ARBA00022448"/>
    </source>
</evidence>
<dbReference type="InterPro" id="IPR003593">
    <property type="entry name" value="AAA+_ATPase"/>
</dbReference>
<keyword evidence="2" id="KW-0813">Transport</keyword>
<gene>
    <name evidence="12" type="ORF">EU96_0456</name>
</gene>
<dbReference type="PROSITE" id="PS50893">
    <property type="entry name" value="ABC_TRANSPORTER_2"/>
    <property type="match status" value="1"/>
</dbReference>
<feature type="domain" description="ABC transporter" evidence="11">
    <location>
        <begin position="14"/>
        <end position="247"/>
    </location>
</feature>
<evidence type="ECO:0000256" key="9">
    <source>
        <dbReference type="ARBA" id="ARBA00023136"/>
    </source>
</evidence>
<dbReference type="EMBL" id="JNAM01000005">
    <property type="protein sequence ID" value="KGF98493.1"/>
    <property type="molecule type" value="Genomic_DNA"/>
</dbReference>
<comment type="subcellular location">
    <subcellularLocation>
        <location evidence="1">Cell inner membrane</location>
        <topology evidence="1">Peripheral membrane protein</topology>
    </subcellularLocation>
</comment>
<protein>
    <recommendedName>
        <fullName evidence="10">ABC-type quaternary amine transporter</fullName>
        <ecNumber evidence="10">7.6.2.9</ecNumber>
    </recommendedName>
</protein>
<keyword evidence="9" id="KW-0472">Membrane</keyword>
<dbReference type="SMART" id="SM00382">
    <property type="entry name" value="AAA"/>
    <property type="match status" value="1"/>
</dbReference>
<dbReference type="EC" id="7.6.2.9" evidence="10"/>
<keyword evidence="6" id="KW-0067">ATP-binding</keyword>
<evidence type="ECO:0000313" key="13">
    <source>
        <dbReference type="Proteomes" id="UP000030445"/>
    </source>
</evidence>
<keyword evidence="5" id="KW-0547">Nucleotide-binding</keyword>